<organism evidence="2 3">
    <name type="scientific">Gleimia hominis</name>
    <dbReference type="NCBI Taxonomy" id="595468"/>
    <lineage>
        <taxon>Bacteria</taxon>
        <taxon>Bacillati</taxon>
        <taxon>Actinomycetota</taxon>
        <taxon>Actinomycetes</taxon>
        <taxon>Actinomycetales</taxon>
        <taxon>Actinomycetaceae</taxon>
        <taxon>Gleimia</taxon>
    </lineage>
</organism>
<proteinExistence type="predicted"/>
<dbReference type="InterPro" id="IPR009057">
    <property type="entry name" value="Homeodomain-like_sf"/>
</dbReference>
<dbReference type="PROSITE" id="PS51071">
    <property type="entry name" value="HTH_RPIR"/>
    <property type="match status" value="1"/>
</dbReference>
<name>A0ABU3I8U1_9ACTO</name>
<dbReference type="SUPFAM" id="SSF53697">
    <property type="entry name" value="SIS domain"/>
    <property type="match status" value="1"/>
</dbReference>
<dbReference type="InterPro" id="IPR000281">
    <property type="entry name" value="HTH_RpiR"/>
</dbReference>
<dbReference type="InterPro" id="IPR001347">
    <property type="entry name" value="SIS_dom"/>
</dbReference>
<dbReference type="Pfam" id="PF01380">
    <property type="entry name" value="SIS"/>
    <property type="match status" value="1"/>
</dbReference>
<dbReference type="InterPro" id="IPR046348">
    <property type="entry name" value="SIS_dom_sf"/>
</dbReference>
<dbReference type="InterPro" id="IPR036388">
    <property type="entry name" value="WH-like_DNA-bd_sf"/>
</dbReference>
<accession>A0ABU3I8U1</accession>
<gene>
    <name evidence="2" type="ORF">QS713_01680</name>
</gene>
<dbReference type="Gene3D" id="3.40.50.10490">
    <property type="entry name" value="Glucose-6-phosphate isomerase like protein, domain 1"/>
    <property type="match status" value="1"/>
</dbReference>
<protein>
    <submittedName>
        <fullName evidence="2">MurR/RpiR family transcriptional regulator</fullName>
    </submittedName>
</protein>
<dbReference type="PANTHER" id="PTHR30514:SF18">
    <property type="entry name" value="RPIR-FAMILY TRANSCRIPTIONAL REGULATOR"/>
    <property type="match status" value="1"/>
</dbReference>
<comment type="caution">
    <text evidence="2">The sequence shown here is derived from an EMBL/GenBank/DDBJ whole genome shotgun (WGS) entry which is preliminary data.</text>
</comment>
<feature type="domain" description="HTH rpiR-type" evidence="1">
    <location>
        <begin position="8"/>
        <end position="84"/>
    </location>
</feature>
<dbReference type="Pfam" id="PF01418">
    <property type="entry name" value="HTH_6"/>
    <property type="match status" value="1"/>
</dbReference>
<dbReference type="Gene3D" id="1.10.10.10">
    <property type="entry name" value="Winged helix-like DNA-binding domain superfamily/Winged helix DNA-binding domain"/>
    <property type="match status" value="1"/>
</dbReference>
<reference evidence="2 3" key="1">
    <citation type="submission" date="2023-06" db="EMBL/GenBank/DDBJ databases">
        <title>Draft genome sequence of Gleimia hominis type strain CCUG 57540T.</title>
        <authorList>
            <person name="Salva-Serra F."/>
            <person name="Cardew S."/>
            <person name="Jensie Markopoulos S."/>
            <person name="Ohlen M."/>
            <person name="Inganas E."/>
            <person name="Svensson-Stadler L."/>
            <person name="Moore E.R.B."/>
        </authorList>
    </citation>
    <scope>NUCLEOTIDE SEQUENCE [LARGE SCALE GENOMIC DNA]</scope>
    <source>
        <strain evidence="2 3">CCUG 57540</strain>
    </source>
</reference>
<dbReference type="SUPFAM" id="SSF46689">
    <property type="entry name" value="Homeodomain-like"/>
    <property type="match status" value="1"/>
</dbReference>
<keyword evidence="3" id="KW-1185">Reference proteome</keyword>
<dbReference type="PANTHER" id="PTHR30514">
    <property type="entry name" value="GLUCOKINASE"/>
    <property type="match status" value="1"/>
</dbReference>
<evidence type="ECO:0000313" key="2">
    <source>
        <dbReference type="EMBL" id="MDT3766778.1"/>
    </source>
</evidence>
<dbReference type="InterPro" id="IPR047640">
    <property type="entry name" value="RpiR-like"/>
</dbReference>
<dbReference type="RefSeq" id="WP_313271935.1">
    <property type="nucleotide sequence ID" value="NZ_JASXSX010000001.1"/>
</dbReference>
<dbReference type="Proteomes" id="UP001247542">
    <property type="component" value="Unassembled WGS sequence"/>
</dbReference>
<dbReference type="EMBL" id="JASXSX010000001">
    <property type="protein sequence ID" value="MDT3766778.1"/>
    <property type="molecule type" value="Genomic_DNA"/>
</dbReference>
<sequence>MTDTEPSDKGLFERIALLDHPTPADQQIADFFASDYPNLAFRDLASMCKGAGVSTASITRFVRKLGYENFRDFSNALRTEVATSFDRPLQRSSTAQIPQEPGFELEQQFSLALEDIQQTLALYSREDFIAISKLLADQSRPVYLASFATGRTLISYFALMLKYQRPDVHLISAPDMTAHDLVDITDNSLLLATSFDRHPKLTYRILQFTKKRGGTTILLSNRPTTPLRRYADHFLLINSSASARFKSRATLLLTLESLLYAVETLNGDTSTERTQLLESVNDELDLFIHPTDFETA</sequence>
<evidence type="ECO:0000313" key="3">
    <source>
        <dbReference type="Proteomes" id="UP001247542"/>
    </source>
</evidence>
<evidence type="ECO:0000259" key="1">
    <source>
        <dbReference type="PROSITE" id="PS51071"/>
    </source>
</evidence>